<feature type="signal peptide" evidence="2">
    <location>
        <begin position="1"/>
        <end position="19"/>
    </location>
</feature>
<accession>A0A9X4QN87</accession>
<feature type="region of interest" description="Disordered" evidence="1">
    <location>
        <begin position="25"/>
        <end position="57"/>
    </location>
</feature>
<feature type="chain" id="PRO_5040998121" description="Extracellular solute-binding protein" evidence="2">
    <location>
        <begin position="20"/>
        <end position="138"/>
    </location>
</feature>
<dbReference type="AlphaFoldDB" id="A0A9X4QN87"/>
<evidence type="ECO:0000313" key="4">
    <source>
        <dbReference type="Proteomes" id="UP001153387"/>
    </source>
</evidence>
<gene>
    <name evidence="3" type="ORF">OMP38_15315</name>
</gene>
<proteinExistence type="predicted"/>
<evidence type="ECO:0008006" key="5">
    <source>
        <dbReference type="Google" id="ProtNLM"/>
    </source>
</evidence>
<comment type="caution">
    <text evidence="3">The sequence shown here is derived from an EMBL/GenBank/DDBJ whole genome shotgun (WGS) entry which is preliminary data.</text>
</comment>
<sequence length="138" mass="14450">MWKKSLGLGLTAVLAIGTAACGNSSNNGGASSSAPASSASSSSPAASSAAPSKAASGDKAVITYWTDDRHDQEYIKSLIEKFNAENSDNIEVELTVLSENYNQSVDIAFSSNKAPDVLRLKSANTETFVKKRLFGADR</sequence>
<keyword evidence="2" id="KW-0732">Signal</keyword>
<dbReference type="Gene3D" id="3.40.190.10">
    <property type="entry name" value="Periplasmic binding protein-like II"/>
    <property type="match status" value="1"/>
</dbReference>
<reference evidence="3 4" key="1">
    <citation type="submission" date="2022-10" db="EMBL/GenBank/DDBJ databases">
        <title>Comparative genomic analysis of Cohnella hashimotonis sp. nov., isolated from the International Space Station.</title>
        <authorList>
            <person name="Simpson A."/>
            <person name="Venkateswaran K."/>
        </authorList>
    </citation>
    <scope>NUCLEOTIDE SEQUENCE [LARGE SCALE GENOMIC DNA]</scope>
    <source>
        <strain evidence="3 4">DSM 18997</strain>
    </source>
</reference>
<name>A0A9X4QN87_9BACL</name>
<dbReference type="EMBL" id="JAPDHZ010000003">
    <property type="protein sequence ID" value="MDG0792082.1"/>
    <property type="molecule type" value="Genomic_DNA"/>
</dbReference>
<dbReference type="Proteomes" id="UP001153387">
    <property type="component" value="Unassembled WGS sequence"/>
</dbReference>
<dbReference type="PROSITE" id="PS51257">
    <property type="entry name" value="PROKAR_LIPOPROTEIN"/>
    <property type="match status" value="1"/>
</dbReference>
<dbReference type="SUPFAM" id="SSF53850">
    <property type="entry name" value="Periplasmic binding protein-like II"/>
    <property type="match status" value="1"/>
</dbReference>
<keyword evidence="4" id="KW-1185">Reference proteome</keyword>
<evidence type="ECO:0000256" key="2">
    <source>
        <dbReference type="SAM" id="SignalP"/>
    </source>
</evidence>
<organism evidence="3 4">
    <name type="scientific">Cohnella ginsengisoli</name>
    <dbReference type="NCBI Taxonomy" id="425004"/>
    <lineage>
        <taxon>Bacteria</taxon>
        <taxon>Bacillati</taxon>
        <taxon>Bacillota</taxon>
        <taxon>Bacilli</taxon>
        <taxon>Bacillales</taxon>
        <taxon>Paenibacillaceae</taxon>
        <taxon>Cohnella</taxon>
    </lineage>
</organism>
<evidence type="ECO:0000256" key="1">
    <source>
        <dbReference type="SAM" id="MobiDB-lite"/>
    </source>
</evidence>
<protein>
    <recommendedName>
        <fullName evidence="5">Extracellular solute-binding protein</fullName>
    </recommendedName>
</protein>
<evidence type="ECO:0000313" key="3">
    <source>
        <dbReference type="EMBL" id="MDG0792082.1"/>
    </source>
</evidence>
<feature type="compositionally biased region" description="Low complexity" evidence="1">
    <location>
        <begin position="25"/>
        <end position="55"/>
    </location>
</feature>